<dbReference type="Gene3D" id="2.30.120.10">
    <property type="match status" value="1"/>
</dbReference>
<dbReference type="Pfam" id="PF01804">
    <property type="entry name" value="Penicil_amidase"/>
    <property type="match status" value="1"/>
</dbReference>
<comment type="cofactor">
    <cofactor evidence="5">
        <name>Ca(2+)</name>
        <dbReference type="ChEBI" id="CHEBI:29108"/>
    </cofactor>
    <text evidence="5">Binds 1 Ca(2+) ion per dimer.</text>
</comment>
<keyword evidence="5" id="KW-0479">Metal-binding</keyword>
<reference evidence="6 7" key="1">
    <citation type="submission" date="2019-03" db="EMBL/GenBank/DDBJ databases">
        <title>Genomic Encyclopedia of Type Strains, Phase IV (KMG-IV): sequencing the most valuable type-strain genomes for metagenomic binning, comparative biology and taxonomic classification.</title>
        <authorList>
            <person name="Goeker M."/>
        </authorList>
    </citation>
    <scope>NUCLEOTIDE SEQUENCE [LARGE SCALE GENOMIC DNA]</scope>
    <source>
        <strain evidence="6 7">DSM 2132</strain>
    </source>
</reference>
<keyword evidence="3" id="KW-0865">Zymogen</keyword>
<dbReference type="Proteomes" id="UP000295399">
    <property type="component" value="Unassembled WGS sequence"/>
</dbReference>
<evidence type="ECO:0000313" key="7">
    <source>
        <dbReference type="Proteomes" id="UP000295399"/>
    </source>
</evidence>
<evidence type="ECO:0000256" key="4">
    <source>
        <dbReference type="PIRSR" id="PIRSR001227-1"/>
    </source>
</evidence>
<feature type="binding site" evidence="5">
    <location>
        <position position="326"/>
    </location>
    <ligand>
        <name>Ca(2+)</name>
        <dbReference type="ChEBI" id="CHEBI:29108"/>
    </ligand>
</feature>
<evidence type="ECO:0000256" key="1">
    <source>
        <dbReference type="ARBA" id="ARBA00006586"/>
    </source>
</evidence>
<dbReference type="InterPro" id="IPR043147">
    <property type="entry name" value="Penicillin_amidase_A-knob"/>
</dbReference>
<feature type="binding site" evidence="5">
    <location>
        <position position="187"/>
    </location>
    <ligand>
        <name>Ca(2+)</name>
        <dbReference type="ChEBI" id="CHEBI:29108"/>
    </ligand>
</feature>
<dbReference type="InParanoid" id="A0A4R2PTU2"/>
<sequence>MKLFVRLTLAALLVVAALAGTAVYVIRDSLPPHEGTLDLDGLEGEVTVTRDRWGVPHIEAGSLHDLYFALGVVHAQDRLWQVDVHRRIASGRLAELFGPAALPTDKFLRTLGFRHRAEAALGGLSAQTRAVLDAYAAGVNAYADQAPHLLPPEYQILRADYDPIDAADTLAWLKVMSLDLSRNYGLELDRLALLGRLSPEQVAAFLPAYPGDDRPPLPDLAALYDGASLARLDSSETAPPPPDAGSNNWVVDGSRTASGKPILANDPHLGLNTPSLWYLAHLRLTRADGTVKNGVGVTMPGVPAIILGRNDRLAWGFTNTGPDTQDLYLEKLLGDDGYAAPDGPATFSVREEIIAVDGAEPVSLRVRETRHGPVISDVLPSAAETLPEGHVLSLRWTALADDDSSGESAHRMLEVTNFDDFRRVMADYVTPQQNIVYADVDGNIGYYAPARVPVRPDTDTTHGMVPKPGWKPGFDWSGTIPYDELPRVYNPQDGMIVTANSKVVGPDYPHHLTWRWAEPFRTDRITDLLTRRRDHTLDSMAAIQLDHHSPVADALLGRMLTLATEADAGHDDVRTVLTAWDHEMDARRPAPLLFAAWHRALARAVYADELGDRFDEFFSHKTRFLATVLAEDAGAEARAWCDDVTTPDATESCAERVALALDDAMTTLNARLDGDWRGWAWGDVHRVIQEHRPFSNVAPLKDWFELSAPIGGGSYTVNVASGTFRGPEPHANRAGAGYRGLFDLAMLDRSRYVIATGQSGHFLSPHYDDLFELWRDGRYIQIPARIPEGPDAKRLVLSPAGDPAD</sequence>
<dbReference type="EMBL" id="SLXO01000001">
    <property type="protein sequence ID" value="TCP38448.1"/>
    <property type="molecule type" value="Genomic_DNA"/>
</dbReference>
<evidence type="ECO:0000256" key="2">
    <source>
        <dbReference type="ARBA" id="ARBA00022801"/>
    </source>
</evidence>
<dbReference type="GO" id="GO:0046872">
    <property type="term" value="F:metal ion binding"/>
    <property type="evidence" value="ECO:0007669"/>
    <property type="project" value="UniProtKB-KW"/>
</dbReference>
<comment type="caution">
    <text evidence="6">The sequence shown here is derived from an EMBL/GenBank/DDBJ whole genome shotgun (WGS) entry which is preliminary data.</text>
</comment>
<dbReference type="Gene3D" id="1.10.1400.10">
    <property type="match status" value="1"/>
</dbReference>
<comment type="similarity">
    <text evidence="1">Belongs to the peptidase S45 family.</text>
</comment>
<dbReference type="InterPro" id="IPR029055">
    <property type="entry name" value="Ntn_hydrolases_N"/>
</dbReference>
<gene>
    <name evidence="6" type="ORF">EV659_101352</name>
</gene>
<keyword evidence="7" id="KW-1185">Reference proteome</keyword>
<evidence type="ECO:0000256" key="5">
    <source>
        <dbReference type="PIRSR" id="PIRSR001227-2"/>
    </source>
</evidence>
<evidence type="ECO:0000256" key="3">
    <source>
        <dbReference type="ARBA" id="ARBA00023145"/>
    </source>
</evidence>
<dbReference type="RefSeq" id="WP_132706886.1">
    <property type="nucleotide sequence ID" value="NZ_JACIGF010000001.1"/>
</dbReference>
<feature type="active site" description="Nucleophile" evidence="4">
    <location>
        <position position="246"/>
    </location>
</feature>
<dbReference type="CDD" id="cd03747">
    <property type="entry name" value="Ntn_PGA_like"/>
    <property type="match status" value="1"/>
</dbReference>
<dbReference type="GO" id="GO:0017000">
    <property type="term" value="P:antibiotic biosynthetic process"/>
    <property type="evidence" value="ECO:0007669"/>
    <property type="project" value="InterPro"/>
</dbReference>
<dbReference type="InterPro" id="IPR023343">
    <property type="entry name" value="Penicillin_amidase_dom1"/>
</dbReference>
<protein>
    <submittedName>
        <fullName evidence="6">Penicillin amidase</fullName>
    </submittedName>
</protein>
<dbReference type="PANTHER" id="PTHR34218:SF4">
    <property type="entry name" value="ACYL-HOMOSERINE LACTONE ACYLASE QUIP"/>
    <property type="match status" value="1"/>
</dbReference>
<dbReference type="OrthoDB" id="9760084at2"/>
<dbReference type="GO" id="GO:0016811">
    <property type="term" value="F:hydrolase activity, acting on carbon-nitrogen (but not peptide) bonds, in linear amides"/>
    <property type="evidence" value="ECO:0007669"/>
    <property type="project" value="InterPro"/>
</dbReference>
<proteinExistence type="inferred from homology"/>
<dbReference type="Gene3D" id="1.10.439.10">
    <property type="entry name" value="Penicillin Amidohydrolase, domain 1"/>
    <property type="match status" value="1"/>
</dbReference>
<dbReference type="PIRSF" id="PIRSF001227">
    <property type="entry name" value="Pen_acylase"/>
    <property type="match status" value="1"/>
</dbReference>
<name>A0A4R2PTU2_RHOSA</name>
<organism evidence="6 7">
    <name type="scientific">Rhodothalassium salexigens DSM 2132</name>
    <dbReference type="NCBI Taxonomy" id="1188247"/>
    <lineage>
        <taxon>Bacteria</taxon>
        <taxon>Pseudomonadati</taxon>
        <taxon>Pseudomonadota</taxon>
        <taxon>Alphaproteobacteria</taxon>
        <taxon>Rhodothalassiales</taxon>
        <taxon>Rhodothalassiaceae</taxon>
        <taxon>Rhodothalassium</taxon>
    </lineage>
</organism>
<evidence type="ECO:0000313" key="6">
    <source>
        <dbReference type="EMBL" id="TCP38448.1"/>
    </source>
</evidence>
<dbReference type="PANTHER" id="PTHR34218">
    <property type="entry name" value="PEPTIDASE S45 PENICILLIN AMIDASE"/>
    <property type="match status" value="1"/>
</dbReference>
<feature type="binding site" evidence="5">
    <location>
        <position position="323"/>
    </location>
    <ligand>
        <name>Ca(2+)</name>
        <dbReference type="ChEBI" id="CHEBI:29108"/>
    </ligand>
</feature>
<keyword evidence="2" id="KW-0378">Hydrolase</keyword>
<dbReference type="AlphaFoldDB" id="A0A4R2PTU2"/>
<dbReference type="Gene3D" id="3.60.20.10">
    <property type="entry name" value="Glutamine Phosphoribosylpyrophosphate, subunit 1, domain 1"/>
    <property type="match status" value="1"/>
</dbReference>
<dbReference type="InterPro" id="IPR002692">
    <property type="entry name" value="S45"/>
</dbReference>
<dbReference type="InterPro" id="IPR043146">
    <property type="entry name" value="Penicillin_amidase_N_B-knob"/>
</dbReference>
<dbReference type="InterPro" id="IPR014395">
    <property type="entry name" value="Pen/GL7ACA/AHL_acylase"/>
</dbReference>
<dbReference type="SUPFAM" id="SSF56235">
    <property type="entry name" value="N-terminal nucleophile aminohydrolases (Ntn hydrolases)"/>
    <property type="match status" value="1"/>
</dbReference>
<accession>A0A4R2PTU2</accession>
<keyword evidence="5" id="KW-0106">Calcium</keyword>